<evidence type="ECO:0000256" key="3">
    <source>
        <dbReference type="ARBA" id="ARBA00006678"/>
    </source>
</evidence>
<evidence type="ECO:0000313" key="11">
    <source>
        <dbReference type="EMBL" id="KTA96803.1"/>
    </source>
</evidence>
<dbReference type="GO" id="GO:0034475">
    <property type="term" value="P:U4 snRNA 3'-end processing"/>
    <property type="evidence" value="ECO:0007669"/>
    <property type="project" value="TreeGrafter"/>
</dbReference>
<dbReference type="GO" id="GO:0000177">
    <property type="term" value="C:cytoplasmic exosome (RNase complex)"/>
    <property type="evidence" value="ECO:0007669"/>
    <property type="project" value="EnsemblFungi"/>
</dbReference>
<dbReference type="AlphaFoldDB" id="A0A0W0CG59"/>
<keyword evidence="7" id="KW-0694">RNA-binding</keyword>
<dbReference type="GO" id="GO:0000176">
    <property type="term" value="C:nuclear exosome (RNase complex)"/>
    <property type="evidence" value="ECO:0007669"/>
    <property type="project" value="EnsemblFungi"/>
</dbReference>
<keyword evidence="4" id="KW-0963">Cytoplasm</keyword>
<dbReference type="SUPFAM" id="SSF54211">
    <property type="entry name" value="Ribosomal protein S5 domain 2-like"/>
    <property type="match status" value="1"/>
</dbReference>
<reference evidence="12 13" key="1">
    <citation type="submission" date="2015-10" db="EMBL/GenBank/DDBJ databases">
        <title>Draft genomes sequences of Candida glabrata isolates 1A, 1B, 2A, 2B, 3A and 3B.</title>
        <authorList>
            <person name="Haavelsrud O.E."/>
            <person name="Gaustad P."/>
        </authorList>
    </citation>
    <scope>NUCLEOTIDE SEQUENCE [LARGE SCALE GENOMIC DNA]</scope>
    <source>
        <strain evidence="12">910700640</strain>
    </source>
</reference>
<feature type="domain" description="Exoribonuclease phosphorolytic" evidence="10">
    <location>
        <begin position="43"/>
        <end position="243"/>
    </location>
</feature>
<dbReference type="GO" id="GO:0071038">
    <property type="term" value="P:TRAMP-dependent tRNA surveillance pathway"/>
    <property type="evidence" value="ECO:0007669"/>
    <property type="project" value="EnsemblFungi"/>
</dbReference>
<dbReference type="InterPro" id="IPR020568">
    <property type="entry name" value="Ribosomal_Su5_D2-typ_SF"/>
</dbReference>
<comment type="caution">
    <text evidence="12">The sequence shown here is derived from an EMBL/GenBank/DDBJ whole genome shotgun (WGS) entry which is preliminary data.</text>
</comment>
<dbReference type="EMBL" id="LLZZ01000153">
    <property type="protein sequence ID" value="KTA98397.1"/>
    <property type="molecule type" value="Genomic_DNA"/>
</dbReference>
<keyword evidence="6" id="KW-0271">Exosome</keyword>
<evidence type="ECO:0000256" key="6">
    <source>
        <dbReference type="ARBA" id="ARBA00022835"/>
    </source>
</evidence>
<dbReference type="GO" id="GO:0071028">
    <property type="term" value="P:nuclear mRNA surveillance"/>
    <property type="evidence" value="ECO:0007669"/>
    <property type="project" value="TreeGrafter"/>
</dbReference>
<dbReference type="GO" id="GO:0035925">
    <property type="term" value="F:mRNA 3'-UTR AU-rich region binding"/>
    <property type="evidence" value="ECO:0007669"/>
    <property type="project" value="TreeGrafter"/>
</dbReference>
<dbReference type="GO" id="GO:0071042">
    <property type="term" value="P:nuclear polyadenylation-dependent mRNA catabolic process"/>
    <property type="evidence" value="ECO:0007669"/>
    <property type="project" value="EnsemblFungi"/>
</dbReference>
<dbReference type="OrthoDB" id="45882at2759"/>
<dbReference type="OMA" id="FDLCYLS"/>
<dbReference type="GO" id="GO:0071035">
    <property type="term" value="P:nuclear polyadenylation-dependent rRNA catabolic process"/>
    <property type="evidence" value="ECO:0007669"/>
    <property type="project" value="EnsemblFungi"/>
</dbReference>
<gene>
    <name evidence="12" type="ORF">AO440_005171</name>
    <name evidence="11" type="ORF">AO440_005364</name>
</gene>
<comment type="similarity">
    <text evidence="3">Belongs to the RNase PH family.</text>
</comment>
<dbReference type="SUPFAM" id="SSF55666">
    <property type="entry name" value="Ribonuclease PH domain 2-like"/>
    <property type="match status" value="1"/>
</dbReference>
<dbReference type="VEuPathDB" id="FungiDB:B1J91_L08206g"/>
<dbReference type="VEuPathDB" id="FungiDB:GW608_L06963"/>
<dbReference type="GO" id="GO:0005654">
    <property type="term" value="C:nucleoplasm"/>
    <property type="evidence" value="ECO:0007669"/>
    <property type="project" value="EnsemblFungi"/>
</dbReference>
<keyword evidence="5" id="KW-0698">rRNA processing</keyword>
<dbReference type="InterPro" id="IPR027408">
    <property type="entry name" value="PNPase/RNase_PH_dom_sf"/>
</dbReference>
<evidence type="ECO:0000259" key="10">
    <source>
        <dbReference type="Pfam" id="PF01138"/>
    </source>
</evidence>
<dbReference type="PANTHER" id="PTHR11097:SF9">
    <property type="entry name" value="EXOSOME COMPLEX COMPONENT RRP43"/>
    <property type="match status" value="1"/>
</dbReference>
<dbReference type="GO" id="GO:0034476">
    <property type="term" value="P:U5 snRNA 3'-end processing"/>
    <property type="evidence" value="ECO:0007669"/>
    <property type="project" value="TreeGrafter"/>
</dbReference>
<evidence type="ECO:0000313" key="12">
    <source>
        <dbReference type="EMBL" id="KTA98397.1"/>
    </source>
</evidence>
<evidence type="ECO:0000256" key="8">
    <source>
        <dbReference type="ARBA" id="ARBA00023242"/>
    </source>
</evidence>
<dbReference type="Proteomes" id="UP000054886">
    <property type="component" value="Unassembled WGS sequence"/>
</dbReference>
<dbReference type="GO" id="GO:0034473">
    <property type="term" value="P:U1 snRNA 3'-end processing"/>
    <property type="evidence" value="ECO:0007669"/>
    <property type="project" value="TreeGrafter"/>
</dbReference>
<name>A0A0W0CG59_CANGB</name>
<accession>A0A0W0CG59</accession>
<dbReference type="VEuPathDB" id="FungiDB:GWK60_L06941"/>
<organism evidence="12 13">
    <name type="scientific">Candida glabrata</name>
    <name type="common">Yeast</name>
    <name type="synonym">Torulopsis glabrata</name>
    <dbReference type="NCBI Taxonomy" id="5478"/>
    <lineage>
        <taxon>Eukaryota</taxon>
        <taxon>Fungi</taxon>
        <taxon>Dikarya</taxon>
        <taxon>Ascomycota</taxon>
        <taxon>Saccharomycotina</taxon>
        <taxon>Saccharomycetes</taxon>
        <taxon>Saccharomycetales</taxon>
        <taxon>Saccharomycetaceae</taxon>
        <taxon>Nakaseomyces</taxon>
    </lineage>
</organism>
<dbReference type="GO" id="GO:0000467">
    <property type="term" value="P:exonucleolytic trimming to generate mature 3'-end of 5.8S rRNA from tricistronic rRNA transcript (SSU-rRNA, 5.8S rRNA, LSU-rRNA)"/>
    <property type="evidence" value="ECO:0007669"/>
    <property type="project" value="EnsemblFungi"/>
</dbReference>
<dbReference type="VEuPathDB" id="FungiDB:GVI51_L08151"/>
<protein>
    <recommendedName>
        <fullName evidence="9">Ribosomal RNA-processing protein 43</fullName>
    </recommendedName>
</protein>
<dbReference type="InterPro" id="IPR001247">
    <property type="entry name" value="ExoRNase_PH_dom1"/>
</dbReference>
<dbReference type="GO" id="GO:0016075">
    <property type="term" value="P:rRNA catabolic process"/>
    <property type="evidence" value="ECO:0007669"/>
    <property type="project" value="TreeGrafter"/>
</dbReference>
<dbReference type="VEuPathDB" id="FungiDB:CAGL0L08206g"/>
<dbReference type="Pfam" id="PF01138">
    <property type="entry name" value="RNase_PH"/>
    <property type="match status" value="1"/>
</dbReference>
<comment type="subcellular location">
    <subcellularLocation>
        <location evidence="1">Cytoplasm</location>
    </subcellularLocation>
    <subcellularLocation>
        <location evidence="2">Nucleus</location>
        <location evidence="2">Nucleolus</location>
    </subcellularLocation>
</comment>
<evidence type="ECO:0000256" key="4">
    <source>
        <dbReference type="ARBA" id="ARBA00022490"/>
    </source>
</evidence>
<dbReference type="CDD" id="cd11358">
    <property type="entry name" value="RNase_PH"/>
    <property type="match status" value="1"/>
</dbReference>
<dbReference type="GO" id="GO:0006397">
    <property type="term" value="P:mRNA processing"/>
    <property type="evidence" value="ECO:0007669"/>
    <property type="project" value="EnsemblFungi"/>
</dbReference>
<dbReference type="Gene3D" id="3.30.230.70">
    <property type="entry name" value="GHMP Kinase, N-terminal domain"/>
    <property type="match status" value="1"/>
</dbReference>
<dbReference type="EMBL" id="LLZZ01000167">
    <property type="protein sequence ID" value="KTA96803.1"/>
    <property type="molecule type" value="Genomic_DNA"/>
</dbReference>
<evidence type="ECO:0000313" key="13">
    <source>
        <dbReference type="Proteomes" id="UP000054886"/>
    </source>
</evidence>
<dbReference type="PANTHER" id="PTHR11097">
    <property type="entry name" value="EXOSOME COMPLEX EXONUCLEASE RIBOSOMAL RNA PROCESSING PROTEIN"/>
    <property type="match status" value="1"/>
</dbReference>
<evidence type="ECO:0000256" key="9">
    <source>
        <dbReference type="ARBA" id="ARBA00030617"/>
    </source>
</evidence>
<proteinExistence type="inferred from homology"/>
<evidence type="ECO:0000256" key="1">
    <source>
        <dbReference type="ARBA" id="ARBA00004496"/>
    </source>
</evidence>
<sequence>MTETISVHPVSFPPEVLARISPDLTLQRHLSLGIRPSLRKFDEFRDVQINEETLSRYSEQCQFDANDTSNGILGSNVLKSGNTMVITTITGGIIEDAYNNEFGDLDIGEQELLHLEDAPADSLSNYTSIYPVVEVERGRVGACTDEEMTISQKLYQSLLYSRVLPKSSLKVKPGVRSTDENGISTITYPDGNVNDDEMSNVVQIKKKWSYVLYAKITVFGRTGPVFDLCWNSLIYALQSTKLPMTFIDEKATDLRVSIRTKGRSTTVKETYEIFADPKRYSDLVIKKERIAYSSNFGIIELNPEEQILNGEESSENSATPDGTDATDVEMDVVRPEPETVLLADIDTEAEEATINSTVNILTDEQGKMCHFSINGGGAIITPELIRNCLTLANERSSDLSRKCLRN</sequence>
<keyword evidence="8" id="KW-0539">Nucleus</keyword>
<evidence type="ECO:0000256" key="5">
    <source>
        <dbReference type="ARBA" id="ARBA00022552"/>
    </source>
</evidence>
<evidence type="ECO:0000256" key="2">
    <source>
        <dbReference type="ARBA" id="ARBA00004604"/>
    </source>
</evidence>
<dbReference type="InterPro" id="IPR050590">
    <property type="entry name" value="Exosome_comp_Rrp42_subfam"/>
</dbReference>
<dbReference type="InterPro" id="IPR036345">
    <property type="entry name" value="ExoRNase_PH_dom2_sf"/>
</dbReference>
<evidence type="ECO:0000256" key="7">
    <source>
        <dbReference type="ARBA" id="ARBA00022884"/>
    </source>
</evidence>
<dbReference type="GO" id="GO:0005730">
    <property type="term" value="C:nucleolus"/>
    <property type="evidence" value="ECO:0007669"/>
    <property type="project" value="UniProtKB-SubCell"/>
</dbReference>